<comment type="caution">
    <text evidence="3">The sequence shown here is derived from an EMBL/GenBank/DDBJ whole genome shotgun (WGS) entry which is preliminary data.</text>
</comment>
<evidence type="ECO:0000313" key="3">
    <source>
        <dbReference type="EMBL" id="PCG72445.1"/>
    </source>
</evidence>
<feature type="coiled-coil region" evidence="1">
    <location>
        <begin position="213"/>
        <end position="269"/>
    </location>
</feature>
<feature type="coiled-coil region" evidence="1">
    <location>
        <begin position="321"/>
        <end position="409"/>
    </location>
</feature>
<organism evidence="3">
    <name type="scientific">Heliothis virescens</name>
    <name type="common">Tobacco budworm moth</name>
    <dbReference type="NCBI Taxonomy" id="7102"/>
    <lineage>
        <taxon>Eukaryota</taxon>
        <taxon>Metazoa</taxon>
        <taxon>Ecdysozoa</taxon>
        <taxon>Arthropoda</taxon>
        <taxon>Hexapoda</taxon>
        <taxon>Insecta</taxon>
        <taxon>Pterygota</taxon>
        <taxon>Neoptera</taxon>
        <taxon>Endopterygota</taxon>
        <taxon>Lepidoptera</taxon>
        <taxon>Glossata</taxon>
        <taxon>Ditrysia</taxon>
        <taxon>Noctuoidea</taxon>
        <taxon>Noctuidae</taxon>
        <taxon>Heliothinae</taxon>
        <taxon>Heliothis</taxon>
    </lineage>
</organism>
<evidence type="ECO:0000256" key="1">
    <source>
        <dbReference type="SAM" id="Coils"/>
    </source>
</evidence>
<gene>
    <name evidence="3" type="ORF">B5V51_822</name>
</gene>
<feature type="compositionally biased region" description="Low complexity" evidence="2">
    <location>
        <begin position="24"/>
        <end position="40"/>
    </location>
</feature>
<sequence length="621" mass="73159">MSDPGEGPSSFQPHMFGFNGAAGSGAPRRPGTPPRRASTANIGQLPKSQLPRIGRIGKMQNRNSKIRAIKNKLDAYRAKCQETVKEMRKLRLAETIEIKIKRIKHRTSLLERDIDILNTLLNKDSKIGKDYASRLDRAKELNDIKNRIECIKQKEPQKETEIRSEIDKMLRIESETKATVDRNIEVMEIYRLNKKREISAAIEEMKNKEAIIQIEMENDIENLQEKLIEAKREFDTNIKAMQKYEREKKNELQSKIEKNKQNHADLKRDTETKINNMKISLATNEKNFDAYRTDMQKYEAVKIGEINNKIIQIECNEAKLRSETENKIKNMQNELAMKEKKSYTNIKTLLRNEIEKMREIKDKIKQIDSKEAKLKDDIENKIQHAQKELATKEKEYEIFTKAMRKYEAKKISEIKHKIRQIECDKIQVDMENNTKHMHNEPAANEKQSNIKTTRRRRTEQIREHDYKLIEAQLEVDIENNIKNMKTERRNELGTNIKAMQNNQTAVEQNYHSRTHDDRWTPYKYRTPDKNCSGRSTPRDELQQRSSNNFFVRAKEEVMDDDEETMNISIAWDDRREHRSTPTPRYYNSFQARVKAEPDDETMDISINKSSARSLSPFSFFK</sequence>
<feature type="compositionally biased region" description="Basic and acidic residues" evidence="2">
    <location>
        <begin position="513"/>
        <end position="528"/>
    </location>
</feature>
<name>A0A2A4JK33_HELVI</name>
<keyword evidence="1" id="KW-0175">Coiled coil</keyword>
<reference evidence="3" key="1">
    <citation type="submission" date="2017-09" db="EMBL/GenBank/DDBJ databases">
        <title>Contemporary evolution of a Lepidopteran species, Heliothis virescens, in response to modern agricultural practices.</title>
        <authorList>
            <person name="Fritz M.L."/>
            <person name="Deyonke A.M."/>
            <person name="Papanicolaou A."/>
            <person name="Micinski S."/>
            <person name="Westbrook J."/>
            <person name="Gould F."/>
        </authorList>
    </citation>
    <scope>NUCLEOTIDE SEQUENCE [LARGE SCALE GENOMIC DNA]</scope>
    <source>
        <strain evidence="3">HvINT-</strain>
        <tissue evidence="3">Whole body</tissue>
    </source>
</reference>
<proteinExistence type="predicted"/>
<dbReference type="EMBL" id="NWSH01001137">
    <property type="protein sequence ID" value="PCG72445.1"/>
    <property type="molecule type" value="Genomic_DNA"/>
</dbReference>
<feature type="region of interest" description="Disordered" evidence="2">
    <location>
        <begin position="1"/>
        <end position="64"/>
    </location>
</feature>
<dbReference type="AlphaFoldDB" id="A0A2A4JK33"/>
<accession>A0A2A4JK33</accession>
<protein>
    <submittedName>
        <fullName evidence="3">Uncharacterized protein</fullName>
    </submittedName>
</protein>
<evidence type="ECO:0000256" key="2">
    <source>
        <dbReference type="SAM" id="MobiDB-lite"/>
    </source>
</evidence>
<feature type="region of interest" description="Disordered" evidence="2">
    <location>
        <begin position="507"/>
        <end position="545"/>
    </location>
</feature>